<name>A0A0A2Y1K9_9PAST</name>
<dbReference type="EMBL" id="JPXX01000029">
    <property type="protein sequence ID" value="KGQ36500.1"/>
    <property type="molecule type" value="Genomic_DNA"/>
</dbReference>
<comment type="caution">
    <text evidence="1">The sequence shown here is derived from an EMBL/GenBank/DDBJ whole genome shotgun (WGS) entry which is preliminary data.</text>
</comment>
<evidence type="ECO:0000313" key="1">
    <source>
        <dbReference type="EMBL" id="KGQ36500.1"/>
    </source>
</evidence>
<proteinExistence type="predicted"/>
<sequence>MLRDAVKNYQLITVLLAKMGFTAAQVAQMSVIEAQSWLAVYLESQGIKPVTQGNTTHYIIQRKKRA</sequence>
<dbReference type="STRING" id="155515.JP36_10250"/>
<reference evidence="1 2" key="1">
    <citation type="submission" date="2014-08" db="EMBL/GenBank/DDBJ databases">
        <title>Chaperone-usher fimbriae in a diverse selection of Gallibacterium genomes.</title>
        <authorList>
            <person name="Kudirkiene E."/>
            <person name="Bager R.J."/>
            <person name="Johnson T.J."/>
            <person name="Bojesen A.M."/>
        </authorList>
    </citation>
    <scope>NUCLEOTIDE SEQUENCE [LARGE SCALE GENOMIC DNA]</scope>
    <source>
        <strain evidence="1 2">CCM5974</strain>
    </source>
</reference>
<organism evidence="1 2">
    <name type="scientific">Gallibacterium genomosp. 1</name>
    <dbReference type="NCBI Taxonomy" id="155515"/>
    <lineage>
        <taxon>Bacteria</taxon>
        <taxon>Pseudomonadati</taxon>
        <taxon>Pseudomonadota</taxon>
        <taxon>Gammaproteobacteria</taxon>
        <taxon>Pasteurellales</taxon>
        <taxon>Pasteurellaceae</taxon>
        <taxon>Gallibacterium</taxon>
    </lineage>
</organism>
<accession>A0A0A2Y1K9</accession>
<dbReference type="AlphaFoldDB" id="A0A0A2Y1K9"/>
<dbReference type="RefSeq" id="WP_039174333.1">
    <property type="nucleotide sequence ID" value="NZ_JPXX01000029.1"/>
</dbReference>
<protein>
    <submittedName>
        <fullName evidence="1">Uncharacterized protein</fullName>
    </submittedName>
</protein>
<dbReference type="Proteomes" id="UP000030539">
    <property type="component" value="Unassembled WGS sequence"/>
</dbReference>
<evidence type="ECO:0000313" key="2">
    <source>
        <dbReference type="Proteomes" id="UP000030539"/>
    </source>
</evidence>
<gene>
    <name evidence="1" type="ORF">JP36_10250</name>
</gene>